<dbReference type="RefSeq" id="XP_075111675.1">
    <property type="nucleotide sequence ID" value="XM_075255574.1"/>
</dbReference>
<proteinExistence type="predicted"/>
<evidence type="ECO:0000313" key="2">
    <source>
        <dbReference type="RefSeq" id="XP_075111675.1"/>
    </source>
</evidence>
<dbReference type="Proteomes" id="UP000790787">
    <property type="component" value="Chromosome 6"/>
</dbReference>
<accession>A0AC58UQB2</accession>
<organism evidence="1 2">
    <name type="scientific">Nicotiana tabacum</name>
    <name type="common">Common tobacco</name>
    <dbReference type="NCBI Taxonomy" id="4097"/>
    <lineage>
        <taxon>Eukaryota</taxon>
        <taxon>Viridiplantae</taxon>
        <taxon>Streptophyta</taxon>
        <taxon>Embryophyta</taxon>
        <taxon>Tracheophyta</taxon>
        <taxon>Spermatophyta</taxon>
        <taxon>Magnoliopsida</taxon>
        <taxon>eudicotyledons</taxon>
        <taxon>Gunneridae</taxon>
        <taxon>Pentapetalae</taxon>
        <taxon>asterids</taxon>
        <taxon>lamiids</taxon>
        <taxon>Solanales</taxon>
        <taxon>Solanaceae</taxon>
        <taxon>Nicotianoideae</taxon>
        <taxon>Nicotianeae</taxon>
        <taxon>Nicotiana</taxon>
    </lineage>
</organism>
<name>A0AC58UQB2_TOBAC</name>
<sequence length="314" mass="35710">MVQKGYKIYTLTSREFIVSRDAVFKRDVYPFKHTDLPISSLLPILEFSSYDISDNRVIMHLQYDTITTPTTISPEHNDIEHSTDASISVEILDAATDVHLNTPLVELVVDVSPSVLPPEAPEPSRKSQRVSKPPLWMKDYVVQYQGKSNCCYPLSNYVSYSNISSAYSFILSAYSTIIELKTYKESIQNPKWIAAMRTSGVVERYKTRLVAKGYSQQEGLDYIETFSLVAKMVTVRSVIVVVATKHWPIFQMDIKNAFLQGYLVKEVYMEIPKGFSTQGGSGKVRRLHKLYGLKQAPRQWNKKLTDALLQLGFT</sequence>
<gene>
    <name evidence="2" type="primary">LOC142181906</name>
</gene>
<protein>
    <submittedName>
        <fullName evidence="2">Uncharacterized protein LOC142181906</fullName>
    </submittedName>
</protein>
<evidence type="ECO:0000313" key="1">
    <source>
        <dbReference type="Proteomes" id="UP000790787"/>
    </source>
</evidence>
<reference evidence="1" key="1">
    <citation type="journal article" date="2014" name="Nat. Commun.">
        <title>The tobacco genome sequence and its comparison with those of tomato and potato.</title>
        <authorList>
            <person name="Sierro N."/>
            <person name="Battey J.N."/>
            <person name="Ouadi S."/>
            <person name="Bakaher N."/>
            <person name="Bovet L."/>
            <person name="Willig A."/>
            <person name="Goepfert S."/>
            <person name="Peitsch M.C."/>
            <person name="Ivanov N.V."/>
        </authorList>
    </citation>
    <scope>NUCLEOTIDE SEQUENCE [LARGE SCALE GENOMIC DNA]</scope>
</reference>
<reference evidence="2" key="2">
    <citation type="submission" date="2025-08" db="UniProtKB">
        <authorList>
            <consortium name="RefSeq"/>
        </authorList>
    </citation>
    <scope>IDENTIFICATION</scope>
    <source>
        <tissue evidence="2">Leaf</tissue>
    </source>
</reference>
<keyword evidence="1" id="KW-1185">Reference proteome</keyword>